<evidence type="ECO:0000256" key="1">
    <source>
        <dbReference type="ARBA" id="ARBA00003159"/>
    </source>
</evidence>
<dbReference type="PANTHER" id="PTHR30614:SF20">
    <property type="entry name" value="GLUTAMINE TRANSPORT SYSTEM PERMEASE PROTEIN GLNP"/>
    <property type="match status" value="1"/>
</dbReference>
<evidence type="ECO:0000313" key="12">
    <source>
        <dbReference type="EMBL" id="GGF68045.1"/>
    </source>
</evidence>
<evidence type="ECO:0000256" key="3">
    <source>
        <dbReference type="ARBA" id="ARBA00010072"/>
    </source>
</evidence>
<dbReference type="NCBIfam" id="TIGR01726">
    <property type="entry name" value="HEQRo_perm_3TM"/>
    <property type="match status" value="1"/>
</dbReference>
<keyword evidence="6 10" id="KW-0812">Transmembrane</keyword>
<dbReference type="PANTHER" id="PTHR30614">
    <property type="entry name" value="MEMBRANE COMPONENT OF AMINO ACID ABC TRANSPORTER"/>
    <property type="match status" value="1"/>
</dbReference>
<evidence type="ECO:0000256" key="10">
    <source>
        <dbReference type="RuleBase" id="RU363032"/>
    </source>
</evidence>
<gene>
    <name evidence="12" type="ORF">GCM10007301_29680</name>
</gene>
<evidence type="ECO:0000256" key="6">
    <source>
        <dbReference type="ARBA" id="ARBA00022692"/>
    </source>
</evidence>
<feature type="transmembrane region" description="Helical" evidence="10">
    <location>
        <begin position="184"/>
        <end position="205"/>
    </location>
</feature>
<comment type="function">
    <text evidence="1">Part of the binding-protein-dependent transport system for glutamine; probably responsible for the translocation of the substrate across the membrane.</text>
</comment>
<evidence type="ECO:0000256" key="8">
    <source>
        <dbReference type="ARBA" id="ARBA00022989"/>
    </source>
</evidence>
<dbReference type="InterPro" id="IPR035906">
    <property type="entry name" value="MetI-like_sf"/>
</dbReference>
<evidence type="ECO:0000256" key="2">
    <source>
        <dbReference type="ARBA" id="ARBA00004429"/>
    </source>
</evidence>
<keyword evidence="13" id="KW-1185">Reference proteome</keyword>
<dbReference type="InterPro" id="IPR043429">
    <property type="entry name" value="ArtM/GltK/GlnP/TcyL/YhdX-like"/>
</dbReference>
<dbReference type="CDD" id="cd06261">
    <property type="entry name" value="TM_PBP2"/>
    <property type="match status" value="1"/>
</dbReference>
<organism evidence="12 13">
    <name type="scientific">Azorhizobium oxalatiphilum</name>
    <dbReference type="NCBI Taxonomy" id="980631"/>
    <lineage>
        <taxon>Bacteria</taxon>
        <taxon>Pseudomonadati</taxon>
        <taxon>Pseudomonadota</taxon>
        <taxon>Alphaproteobacteria</taxon>
        <taxon>Hyphomicrobiales</taxon>
        <taxon>Xanthobacteraceae</taxon>
        <taxon>Azorhizobium</taxon>
    </lineage>
</organism>
<feature type="transmembrane region" description="Helical" evidence="10">
    <location>
        <begin position="53"/>
        <end position="74"/>
    </location>
</feature>
<reference evidence="12" key="1">
    <citation type="journal article" date="2014" name="Int. J. Syst. Evol. Microbiol.">
        <title>Complete genome sequence of Corynebacterium casei LMG S-19264T (=DSM 44701T), isolated from a smear-ripened cheese.</title>
        <authorList>
            <consortium name="US DOE Joint Genome Institute (JGI-PGF)"/>
            <person name="Walter F."/>
            <person name="Albersmeier A."/>
            <person name="Kalinowski J."/>
            <person name="Ruckert C."/>
        </authorList>
    </citation>
    <scope>NUCLEOTIDE SEQUENCE</scope>
    <source>
        <strain evidence="12">CCM 7897</strain>
    </source>
</reference>
<dbReference type="Pfam" id="PF00528">
    <property type="entry name" value="BPD_transp_1"/>
    <property type="match status" value="1"/>
</dbReference>
<keyword evidence="7" id="KW-0029">Amino-acid transport</keyword>
<comment type="similarity">
    <text evidence="3">Belongs to the binding-protein-dependent transport system permease family. HisMQ subfamily.</text>
</comment>
<dbReference type="GO" id="GO:0043190">
    <property type="term" value="C:ATP-binding cassette (ABC) transporter complex"/>
    <property type="evidence" value="ECO:0007669"/>
    <property type="project" value="InterPro"/>
</dbReference>
<dbReference type="InterPro" id="IPR010065">
    <property type="entry name" value="AA_ABC_transptr_permease_3TM"/>
</dbReference>
<dbReference type="SUPFAM" id="SSF161098">
    <property type="entry name" value="MetI-like"/>
    <property type="match status" value="1"/>
</dbReference>
<feature type="domain" description="ABC transmembrane type-1" evidence="11">
    <location>
        <begin position="17"/>
        <end position="205"/>
    </location>
</feature>
<keyword evidence="5" id="KW-1003">Cell membrane</keyword>
<name>A0A917C1N3_9HYPH</name>
<keyword evidence="9 10" id="KW-0472">Membrane</keyword>
<keyword evidence="8 10" id="KW-1133">Transmembrane helix</keyword>
<feature type="transmembrane region" description="Helical" evidence="10">
    <location>
        <begin position="86"/>
        <end position="109"/>
    </location>
</feature>
<proteinExistence type="inferred from homology"/>
<evidence type="ECO:0000256" key="7">
    <source>
        <dbReference type="ARBA" id="ARBA00022970"/>
    </source>
</evidence>
<sequence length="215" mass="23168">MTGAMLLSTGQYLARGAVVTVGLSLGMITVATCFGLMLAVLRLYGVGPLRLAAAVYGLIARGVPLLVLLIGSYFSLPYLGIDLPLWLVVVLVGGLYFAAYMAEVFRAALAAVPRTQWDAGRALGMRRLQLFTIVILPQASRLSIPPFLNVVLVAVKNTSLVSAIGGWELVAAGREIGERTMEILPAYLAVAAFYFVICFTLSQIARHIEKKMRHV</sequence>
<dbReference type="InterPro" id="IPR000515">
    <property type="entry name" value="MetI-like"/>
</dbReference>
<dbReference type="Gene3D" id="1.10.3720.10">
    <property type="entry name" value="MetI-like"/>
    <property type="match status" value="1"/>
</dbReference>
<reference evidence="12" key="2">
    <citation type="submission" date="2020-09" db="EMBL/GenBank/DDBJ databases">
        <authorList>
            <person name="Sun Q."/>
            <person name="Sedlacek I."/>
        </authorList>
    </citation>
    <scope>NUCLEOTIDE SEQUENCE</scope>
    <source>
        <strain evidence="12">CCM 7897</strain>
    </source>
</reference>
<evidence type="ECO:0000256" key="4">
    <source>
        <dbReference type="ARBA" id="ARBA00022448"/>
    </source>
</evidence>
<protein>
    <submittedName>
        <fullName evidence="12">Amino acid ABC transporter permease</fullName>
    </submittedName>
</protein>
<evidence type="ECO:0000259" key="11">
    <source>
        <dbReference type="PROSITE" id="PS50928"/>
    </source>
</evidence>
<dbReference type="GO" id="GO:0006865">
    <property type="term" value="P:amino acid transport"/>
    <property type="evidence" value="ECO:0007669"/>
    <property type="project" value="UniProtKB-KW"/>
</dbReference>
<evidence type="ECO:0000313" key="13">
    <source>
        <dbReference type="Proteomes" id="UP000606044"/>
    </source>
</evidence>
<feature type="transmembrane region" description="Helical" evidence="10">
    <location>
        <begin position="12"/>
        <end position="41"/>
    </location>
</feature>
<dbReference type="AlphaFoldDB" id="A0A917C1N3"/>
<dbReference type="Proteomes" id="UP000606044">
    <property type="component" value="Unassembled WGS sequence"/>
</dbReference>
<dbReference type="EMBL" id="BMCT01000004">
    <property type="protein sequence ID" value="GGF68045.1"/>
    <property type="molecule type" value="Genomic_DNA"/>
</dbReference>
<accession>A0A917C1N3</accession>
<dbReference type="GO" id="GO:0022857">
    <property type="term" value="F:transmembrane transporter activity"/>
    <property type="evidence" value="ECO:0007669"/>
    <property type="project" value="InterPro"/>
</dbReference>
<evidence type="ECO:0000256" key="9">
    <source>
        <dbReference type="ARBA" id="ARBA00023136"/>
    </source>
</evidence>
<keyword evidence="4 10" id="KW-0813">Transport</keyword>
<comment type="subcellular location">
    <subcellularLocation>
        <location evidence="2">Cell inner membrane</location>
        <topology evidence="2">Multi-pass membrane protein</topology>
    </subcellularLocation>
    <subcellularLocation>
        <location evidence="10">Cell membrane</location>
        <topology evidence="10">Multi-pass membrane protein</topology>
    </subcellularLocation>
</comment>
<dbReference type="RefSeq" id="WP_188579903.1">
    <property type="nucleotide sequence ID" value="NZ_BMCT01000004.1"/>
</dbReference>
<evidence type="ECO:0000256" key="5">
    <source>
        <dbReference type="ARBA" id="ARBA00022475"/>
    </source>
</evidence>
<comment type="caution">
    <text evidence="12">The sequence shown here is derived from an EMBL/GenBank/DDBJ whole genome shotgun (WGS) entry which is preliminary data.</text>
</comment>
<dbReference type="PROSITE" id="PS50928">
    <property type="entry name" value="ABC_TM1"/>
    <property type="match status" value="1"/>
</dbReference>